<dbReference type="AlphaFoldDB" id="A0A0C5VF36"/>
<evidence type="ECO:0000313" key="1">
    <source>
        <dbReference type="EMBL" id="AJQ92751.1"/>
    </source>
</evidence>
<name>A0A0C5VF36_9GAMM</name>
<dbReference type="KEGG" id="gsn:YC6258_00701"/>
<dbReference type="EMBL" id="CP007142">
    <property type="protein sequence ID" value="AJQ92751.1"/>
    <property type="molecule type" value="Genomic_DNA"/>
</dbReference>
<evidence type="ECO:0000313" key="2">
    <source>
        <dbReference type="Proteomes" id="UP000032266"/>
    </source>
</evidence>
<dbReference type="HOGENOM" id="CLU_3184276_0_0_6"/>
<keyword evidence="2" id="KW-1185">Reference proteome</keyword>
<proteinExistence type="predicted"/>
<organism evidence="1 2">
    <name type="scientific">Gynuella sunshinyii YC6258</name>
    <dbReference type="NCBI Taxonomy" id="1445510"/>
    <lineage>
        <taxon>Bacteria</taxon>
        <taxon>Pseudomonadati</taxon>
        <taxon>Pseudomonadota</taxon>
        <taxon>Gammaproteobacteria</taxon>
        <taxon>Oceanospirillales</taxon>
        <taxon>Saccharospirillaceae</taxon>
        <taxon>Gynuella</taxon>
    </lineage>
</organism>
<reference evidence="1 2" key="1">
    <citation type="submission" date="2014-01" db="EMBL/GenBank/DDBJ databases">
        <title>Full genme sequencing of cellulolytic bacterium Gynuella sunshinyii YC6258T gen. nov., sp. nov.</title>
        <authorList>
            <person name="Khan H."/>
            <person name="Chung E.J."/>
            <person name="Chung Y.R."/>
        </authorList>
    </citation>
    <scope>NUCLEOTIDE SEQUENCE [LARGE SCALE GENOMIC DNA]</scope>
    <source>
        <strain evidence="1 2">YC6258</strain>
    </source>
</reference>
<dbReference type="STRING" id="1445510.YC6258_00701"/>
<accession>A0A0C5VF36</accession>
<protein>
    <submittedName>
        <fullName evidence="1">Uncharacterized protein</fullName>
    </submittedName>
</protein>
<gene>
    <name evidence="1" type="ORF">YC6258_00701</name>
</gene>
<sequence>MIAIFSVSELRRVLASDIAQINGLEGFDFSCGIKNKPYKTMDYDVE</sequence>
<dbReference type="Proteomes" id="UP000032266">
    <property type="component" value="Chromosome"/>
</dbReference>